<dbReference type="SUPFAM" id="SSF52540">
    <property type="entry name" value="P-loop containing nucleoside triphosphate hydrolases"/>
    <property type="match status" value="1"/>
</dbReference>
<proteinExistence type="predicted"/>
<dbReference type="InterPro" id="IPR003959">
    <property type="entry name" value="ATPase_AAA_core"/>
</dbReference>
<evidence type="ECO:0000259" key="1">
    <source>
        <dbReference type="Pfam" id="PF13304"/>
    </source>
</evidence>
<dbReference type="GO" id="GO:0016887">
    <property type="term" value="F:ATP hydrolysis activity"/>
    <property type="evidence" value="ECO:0007669"/>
    <property type="project" value="InterPro"/>
</dbReference>
<gene>
    <name evidence="2" type="ORF">S03H2_23963</name>
</gene>
<comment type="caution">
    <text evidence="2">The sequence shown here is derived from an EMBL/GenBank/DDBJ whole genome shotgun (WGS) entry which is preliminary data.</text>
</comment>
<evidence type="ECO:0000313" key="2">
    <source>
        <dbReference type="EMBL" id="GAH33976.1"/>
    </source>
</evidence>
<dbReference type="Pfam" id="PF13304">
    <property type="entry name" value="AAA_21"/>
    <property type="match status" value="1"/>
</dbReference>
<accession>X1EKX2</accession>
<feature type="domain" description="ATPase AAA-type core" evidence="1">
    <location>
        <begin position="1"/>
        <end position="60"/>
    </location>
</feature>
<dbReference type="EMBL" id="BARU01013195">
    <property type="protein sequence ID" value="GAH33976.1"/>
    <property type="molecule type" value="Genomic_DNA"/>
</dbReference>
<dbReference type="GO" id="GO:0005524">
    <property type="term" value="F:ATP binding"/>
    <property type="evidence" value="ECO:0007669"/>
    <property type="project" value="InterPro"/>
</dbReference>
<name>X1EKX2_9ZZZZ</name>
<dbReference type="AlphaFoldDB" id="X1EKX2"/>
<dbReference type="InterPro" id="IPR027417">
    <property type="entry name" value="P-loop_NTPase"/>
</dbReference>
<dbReference type="Gene3D" id="3.40.50.300">
    <property type="entry name" value="P-loop containing nucleotide triphosphate hydrolases"/>
    <property type="match status" value="1"/>
</dbReference>
<reference evidence="2" key="1">
    <citation type="journal article" date="2014" name="Front. Microbiol.">
        <title>High frequency of phylogenetically diverse reductive dehalogenase-homologous genes in deep subseafloor sedimentary metagenomes.</title>
        <authorList>
            <person name="Kawai M."/>
            <person name="Futagami T."/>
            <person name="Toyoda A."/>
            <person name="Takaki Y."/>
            <person name="Nishi S."/>
            <person name="Hori S."/>
            <person name="Arai W."/>
            <person name="Tsubouchi T."/>
            <person name="Morono Y."/>
            <person name="Uchiyama I."/>
            <person name="Ito T."/>
            <person name="Fujiyama A."/>
            <person name="Inagaki F."/>
            <person name="Takami H."/>
        </authorList>
    </citation>
    <scope>NUCLEOTIDE SEQUENCE</scope>
    <source>
        <strain evidence="2">Expedition CK06-06</strain>
    </source>
</reference>
<protein>
    <recommendedName>
        <fullName evidence="1">ATPase AAA-type core domain-containing protein</fullName>
    </recommendedName>
</protein>
<feature type="non-terminal residue" evidence="2">
    <location>
        <position position="83"/>
    </location>
</feature>
<sequence>MSDGERVVFYLIGAVISVPENSIIVIDEPEMHIHKSITKKLWDKIEQERTDCTFIYLTHDIDFASSRQEATKIWAKGFDGTSW</sequence>
<organism evidence="2">
    <name type="scientific">marine sediment metagenome</name>
    <dbReference type="NCBI Taxonomy" id="412755"/>
    <lineage>
        <taxon>unclassified sequences</taxon>
        <taxon>metagenomes</taxon>
        <taxon>ecological metagenomes</taxon>
    </lineage>
</organism>